<dbReference type="OrthoDB" id="9809164at2"/>
<feature type="region of interest" description="Disordered" evidence="9">
    <location>
        <begin position="23"/>
        <end position="86"/>
    </location>
</feature>
<dbReference type="EMBL" id="LUUI01000083">
    <property type="protein sequence ID" value="OAI18029.1"/>
    <property type="molecule type" value="Genomic_DNA"/>
</dbReference>
<dbReference type="GO" id="GO:0009279">
    <property type="term" value="C:cell outer membrane"/>
    <property type="evidence" value="ECO:0007669"/>
    <property type="project" value="UniProtKB-SubCell"/>
</dbReference>
<dbReference type="InterPro" id="IPR014169">
    <property type="entry name" value="Pal_lipo_C"/>
</dbReference>
<keyword evidence="2 8" id="KW-0732">Signal</keyword>
<evidence type="ECO:0000256" key="7">
    <source>
        <dbReference type="ARBA" id="ARBA00023306"/>
    </source>
</evidence>
<evidence type="ECO:0000256" key="6">
    <source>
        <dbReference type="ARBA" id="ARBA00023288"/>
    </source>
</evidence>
<keyword evidence="7 8" id="KW-0131">Cell cycle</keyword>
<evidence type="ECO:0000256" key="5">
    <source>
        <dbReference type="ARBA" id="ARBA00023237"/>
    </source>
</evidence>
<dbReference type="Proteomes" id="UP000078476">
    <property type="component" value="Unassembled WGS sequence"/>
</dbReference>
<dbReference type="GO" id="GO:0051301">
    <property type="term" value="P:cell division"/>
    <property type="evidence" value="ECO:0007669"/>
    <property type="project" value="UniProtKB-UniRule"/>
</dbReference>
<dbReference type="PROSITE" id="PS01068">
    <property type="entry name" value="OMPA_1"/>
    <property type="match status" value="1"/>
</dbReference>
<evidence type="ECO:0000259" key="11">
    <source>
        <dbReference type="PROSITE" id="PS51123"/>
    </source>
</evidence>
<dbReference type="RefSeq" id="WP_066979546.1">
    <property type="nucleotide sequence ID" value="NZ_LUUI01000083.1"/>
</dbReference>
<dbReference type="SUPFAM" id="SSF103088">
    <property type="entry name" value="OmpA-like"/>
    <property type="match status" value="1"/>
</dbReference>
<dbReference type="Pfam" id="PF00691">
    <property type="entry name" value="OmpA"/>
    <property type="match status" value="1"/>
</dbReference>
<feature type="signal peptide" evidence="10">
    <location>
        <begin position="1"/>
        <end position="23"/>
    </location>
</feature>
<keyword evidence="6 8" id="KW-0449">Lipoprotein</keyword>
<evidence type="ECO:0000256" key="4">
    <source>
        <dbReference type="ARBA" id="ARBA00023139"/>
    </source>
</evidence>
<dbReference type="PANTHER" id="PTHR30329">
    <property type="entry name" value="STATOR ELEMENT OF FLAGELLAR MOTOR COMPLEX"/>
    <property type="match status" value="1"/>
</dbReference>
<name>A0A177NLF9_9GAMM</name>
<dbReference type="PROSITE" id="PS51257">
    <property type="entry name" value="PROKAR_LIPOPROTEIN"/>
    <property type="match status" value="1"/>
</dbReference>
<evidence type="ECO:0000256" key="2">
    <source>
        <dbReference type="ARBA" id="ARBA00022729"/>
    </source>
</evidence>
<gene>
    <name evidence="8" type="primary">pal</name>
    <name evidence="12" type="ORF">A1359_05350</name>
</gene>
<keyword evidence="4 8" id="KW-0564">Palmitate</keyword>
<reference evidence="12 13" key="1">
    <citation type="submission" date="2016-03" db="EMBL/GenBank/DDBJ databases">
        <authorList>
            <person name="Ploux O."/>
        </authorList>
    </citation>
    <scope>NUCLEOTIDE SEQUENCE [LARGE SCALE GENOMIC DNA]</scope>
    <source>
        <strain evidence="12 13">R-45370</strain>
    </source>
</reference>
<comment type="function">
    <text evidence="8">Part of the Tol-Pal system, which plays a role in outer membrane invagination during cell division and is important for maintaining outer membrane integrity.</text>
</comment>
<keyword evidence="3 8" id="KW-0472">Membrane</keyword>
<sequence>MKLNKTHLVLAIMAVLATGCSSTDEQDSSLLGDDTQPAADASTSGYNNGSMSGSQFGSGDGYNTGSGAGYGSGSGPNLGPEFSDPNNPLSKQTIYFELDSSQVKQEYVPVVAAHAQYLASHPDQHVILAGHADERGSSEYNIALGEQRAKSVERMMRSQGVTSIQLEIVSYGEEKPAASGGGESAWQMNRRVEVGYQ</sequence>
<dbReference type="InterPro" id="IPR006664">
    <property type="entry name" value="OMP_bac"/>
</dbReference>
<dbReference type="NCBIfam" id="TIGR02802">
    <property type="entry name" value="Pal_lipo"/>
    <property type="match status" value="1"/>
</dbReference>
<dbReference type="InterPro" id="IPR050330">
    <property type="entry name" value="Bact_OuterMem_StrucFunc"/>
</dbReference>
<dbReference type="AlphaFoldDB" id="A0A177NLF9"/>
<evidence type="ECO:0000313" key="13">
    <source>
        <dbReference type="Proteomes" id="UP000078476"/>
    </source>
</evidence>
<dbReference type="PANTHER" id="PTHR30329:SF21">
    <property type="entry name" value="LIPOPROTEIN YIAD-RELATED"/>
    <property type="match status" value="1"/>
</dbReference>
<keyword evidence="1 8" id="KW-0132">Cell division</keyword>
<protein>
    <recommendedName>
        <fullName evidence="8">Peptidoglycan-associated lipoprotein</fullName>
        <shortName evidence="8">PAL</shortName>
    </recommendedName>
</protein>
<dbReference type="PRINTS" id="PR01021">
    <property type="entry name" value="OMPADOMAIN"/>
</dbReference>
<evidence type="ECO:0000256" key="10">
    <source>
        <dbReference type="SAM" id="SignalP"/>
    </source>
</evidence>
<evidence type="ECO:0000256" key="3">
    <source>
        <dbReference type="ARBA" id="ARBA00023136"/>
    </source>
</evidence>
<accession>A0A177NLF9</accession>
<keyword evidence="13" id="KW-1185">Reference proteome</keyword>
<comment type="caution">
    <text evidence="12">The sequence shown here is derived from an EMBL/GenBank/DDBJ whole genome shotgun (WGS) entry which is preliminary data.</text>
</comment>
<dbReference type="HAMAP" id="MF_02204">
    <property type="entry name" value="Pal"/>
    <property type="match status" value="1"/>
</dbReference>
<evidence type="ECO:0000256" key="8">
    <source>
        <dbReference type="HAMAP-Rule" id="MF_02204"/>
    </source>
</evidence>
<dbReference type="Gene3D" id="3.30.1330.60">
    <property type="entry name" value="OmpA-like domain"/>
    <property type="match status" value="1"/>
</dbReference>
<dbReference type="InterPro" id="IPR039001">
    <property type="entry name" value="Pal"/>
</dbReference>
<comment type="subunit">
    <text evidence="8">The Tol-Pal system is composed of five core proteins: the inner membrane proteins TolA, TolQ and TolR, the periplasmic protein TolB and the outer membrane protein Pal. They form a network linking the inner and outer membranes and the peptidoglycan layer.</text>
</comment>
<dbReference type="CDD" id="cd07185">
    <property type="entry name" value="OmpA_C-like"/>
    <property type="match status" value="1"/>
</dbReference>
<dbReference type="PROSITE" id="PS51123">
    <property type="entry name" value="OMPA_2"/>
    <property type="match status" value="1"/>
</dbReference>
<keyword evidence="5 8" id="KW-0998">Cell outer membrane</keyword>
<comment type="similarity">
    <text evidence="8">Belongs to the Pal lipoprotein family.</text>
</comment>
<evidence type="ECO:0000256" key="9">
    <source>
        <dbReference type="SAM" id="MobiDB-lite"/>
    </source>
</evidence>
<evidence type="ECO:0000313" key="12">
    <source>
        <dbReference type="EMBL" id="OAI18029.1"/>
    </source>
</evidence>
<feature type="compositionally biased region" description="Gly residues" evidence="9">
    <location>
        <begin position="56"/>
        <end position="76"/>
    </location>
</feature>
<comment type="subcellular location">
    <subcellularLocation>
        <location evidence="8">Cell outer membrane</location>
        <topology evidence="8">Lipid-anchor</topology>
    </subcellularLocation>
</comment>
<feature type="domain" description="OmpA-like" evidence="11">
    <location>
        <begin position="83"/>
        <end position="197"/>
    </location>
</feature>
<dbReference type="InterPro" id="IPR006665">
    <property type="entry name" value="OmpA-like"/>
</dbReference>
<proteinExistence type="inferred from homology"/>
<feature type="chain" id="PRO_5008069286" description="Peptidoglycan-associated lipoprotein" evidence="10">
    <location>
        <begin position="24"/>
        <end position="197"/>
    </location>
</feature>
<evidence type="ECO:0000256" key="1">
    <source>
        <dbReference type="ARBA" id="ARBA00022618"/>
    </source>
</evidence>
<dbReference type="InterPro" id="IPR006690">
    <property type="entry name" value="OMPA-like_CS"/>
</dbReference>
<organism evidence="12 13">
    <name type="scientific">Methylomonas lenta</name>
    <dbReference type="NCBI Taxonomy" id="980561"/>
    <lineage>
        <taxon>Bacteria</taxon>
        <taxon>Pseudomonadati</taxon>
        <taxon>Pseudomonadota</taxon>
        <taxon>Gammaproteobacteria</taxon>
        <taxon>Methylococcales</taxon>
        <taxon>Methylococcaceae</taxon>
        <taxon>Methylomonas</taxon>
    </lineage>
</organism>
<feature type="compositionally biased region" description="Polar residues" evidence="9">
    <location>
        <begin position="41"/>
        <end position="55"/>
    </location>
</feature>
<dbReference type="STRING" id="980561.A1359_05350"/>
<dbReference type="InterPro" id="IPR036737">
    <property type="entry name" value="OmpA-like_sf"/>
</dbReference>